<evidence type="ECO:0000313" key="7">
    <source>
        <dbReference type="EMBL" id="AWL11880.1"/>
    </source>
</evidence>
<evidence type="ECO:0000256" key="6">
    <source>
        <dbReference type="SAM" id="Phobius"/>
    </source>
</evidence>
<dbReference type="Proteomes" id="UP000245728">
    <property type="component" value="Chromosome"/>
</dbReference>
<name>A0A2S2E3P5_9ALTE</name>
<feature type="transmembrane region" description="Helical" evidence="6">
    <location>
        <begin position="76"/>
        <end position="96"/>
    </location>
</feature>
<proteinExistence type="predicted"/>
<keyword evidence="3 6" id="KW-0812">Transmembrane</keyword>
<evidence type="ECO:0000256" key="4">
    <source>
        <dbReference type="ARBA" id="ARBA00022989"/>
    </source>
</evidence>
<dbReference type="PANTHER" id="PTHR30086">
    <property type="entry name" value="ARGININE EXPORTER PROTEIN ARGO"/>
    <property type="match status" value="1"/>
</dbReference>
<dbReference type="GO" id="GO:0005886">
    <property type="term" value="C:plasma membrane"/>
    <property type="evidence" value="ECO:0007669"/>
    <property type="project" value="UniProtKB-SubCell"/>
</dbReference>
<dbReference type="GO" id="GO:0033228">
    <property type="term" value="P:cysteine export across plasma membrane"/>
    <property type="evidence" value="ECO:0007669"/>
    <property type="project" value="TreeGrafter"/>
</dbReference>
<evidence type="ECO:0000256" key="2">
    <source>
        <dbReference type="ARBA" id="ARBA00022475"/>
    </source>
</evidence>
<evidence type="ECO:0000256" key="5">
    <source>
        <dbReference type="ARBA" id="ARBA00023136"/>
    </source>
</evidence>
<protein>
    <submittedName>
        <fullName evidence="7">Homoserine/homoserine lactone efflux protein</fullName>
    </submittedName>
</protein>
<dbReference type="AlphaFoldDB" id="A0A2S2E3P5"/>
<evidence type="ECO:0000313" key="8">
    <source>
        <dbReference type="Proteomes" id="UP000245728"/>
    </source>
</evidence>
<feature type="transmembrane region" description="Helical" evidence="6">
    <location>
        <begin position="181"/>
        <end position="199"/>
    </location>
</feature>
<accession>A0A2S2E3P5</accession>
<gene>
    <name evidence="7" type="ORF">HMF8227_01405</name>
</gene>
<reference evidence="7 8" key="1">
    <citation type="submission" date="2018-05" db="EMBL/GenBank/DDBJ databases">
        <title>Salinimonas sp. HMF8227 Genome sequencing and assembly.</title>
        <authorList>
            <person name="Kang H."/>
            <person name="Kang J."/>
            <person name="Cha I."/>
            <person name="Kim H."/>
            <person name="Joh K."/>
        </authorList>
    </citation>
    <scope>NUCLEOTIDE SEQUENCE [LARGE SCALE GENOMIC DNA]</scope>
    <source>
        <strain evidence="7 8">HMF8227</strain>
    </source>
</reference>
<comment type="subcellular location">
    <subcellularLocation>
        <location evidence="1">Cell membrane</location>
        <topology evidence="1">Multi-pass membrane protein</topology>
    </subcellularLocation>
</comment>
<keyword evidence="5 6" id="KW-0472">Membrane</keyword>
<dbReference type="InterPro" id="IPR001123">
    <property type="entry name" value="LeuE-type"/>
</dbReference>
<evidence type="ECO:0000256" key="3">
    <source>
        <dbReference type="ARBA" id="ARBA00022692"/>
    </source>
</evidence>
<dbReference type="GO" id="GO:0015171">
    <property type="term" value="F:amino acid transmembrane transporter activity"/>
    <property type="evidence" value="ECO:0007669"/>
    <property type="project" value="TreeGrafter"/>
</dbReference>
<evidence type="ECO:0000256" key="1">
    <source>
        <dbReference type="ARBA" id="ARBA00004651"/>
    </source>
</evidence>
<organism evidence="7 8">
    <name type="scientific">Saliniradius amylolyticus</name>
    <dbReference type="NCBI Taxonomy" id="2183582"/>
    <lineage>
        <taxon>Bacteria</taxon>
        <taxon>Pseudomonadati</taxon>
        <taxon>Pseudomonadota</taxon>
        <taxon>Gammaproteobacteria</taxon>
        <taxon>Alteromonadales</taxon>
        <taxon>Alteromonadaceae</taxon>
        <taxon>Saliniradius</taxon>
    </lineage>
</organism>
<dbReference type="RefSeq" id="WP_239421229.1">
    <property type="nucleotide sequence ID" value="NZ_CP029347.1"/>
</dbReference>
<dbReference type="Pfam" id="PF01810">
    <property type="entry name" value="LysE"/>
    <property type="match status" value="1"/>
</dbReference>
<keyword evidence="2" id="KW-1003">Cell membrane</keyword>
<dbReference type="EMBL" id="CP029347">
    <property type="protein sequence ID" value="AWL11880.1"/>
    <property type="molecule type" value="Genomic_DNA"/>
</dbReference>
<keyword evidence="8" id="KW-1185">Reference proteome</keyword>
<dbReference type="PANTHER" id="PTHR30086:SF20">
    <property type="entry name" value="ARGININE EXPORTER PROTEIN ARGO-RELATED"/>
    <property type="match status" value="1"/>
</dbReference>
<feature type="transmembrane region" description="Helical" evidence="6">
    <location>
        <begin position="40"/>
        <end position="64"/>
    </location>
</feature>
<dbReference type="KEGG" id="salh:HMF8227_01405"/>
<sequence length="205" mass="22962">MIELLPALMLFTLTMTITPGPNNMMIMTSGLNFGVRRSLPHFLGICTGFPVMVLLVGMGLGAVLKQYPMAFEAIRVGGLVYLLFLAFKMATTVPNLEQRHGTQSQPLTYWQAVLFQWLNPKAWVMATGALAAYTSATETLNWQVAVIALTFSAVAFPCVGLWLYFGSRLTHFLKQANHIRWFNRIMAMLLVLAVVWPMVDHWHGL</sequence>
<feature type="transmembrane region" description="Helical" evidence="6">
    <location>
        <begin position="142"/>
        <end position="165"/>
    </location>
</feature>
<keyword evidence="4 6" id="KW-1133">Transmembrane helix</keyword>